<organism evidence="1 2">
    <name type="scientific">Qipengyuania pelagi</name>
    <dbReference type="NCBI Taxonomy" id="994320"/>
    <lineage>
        <taxon>Bacteria</taxon>
        <taxon>Pseudomonadati</taxon>
        <taxon>Pseudomonadota</taxon>
        <taxon>Alphaproteobacteria</taxon>
        <taxon>Sphingomonadales</taxon>
        <taxon>Erythrobacteraceae</taxon>
        <taxon>Qipengyuania</taxon>
    </lineage>
</organism>
<dbReference type="EMBL" id="WTYD01000001">
    <property type="protein sequence ID" value="MXO53137.1"/>
    <property type="molecule type" value="Genomic_DNA"/>
</dbReference>
<accession>A0A844Y6W5</accession>
<evidence type="ECO:0000313" key="1">
    <source>
        <dbReference type="EMBL" id="MXO53137.1"/>
    </source>
</evidence>
<gene>
    <name evidence="1" type="ORF">GRI47_03810</name>
</gene>
<comment type="caution">
    <text evidence="1">The sequence shown here is derived from an EMBL/GenBank/DDBJ whole genome shotgun (WGS) entry which is preliminary data.</text>
</comment>
<sequence length="524" mass="55192">MRELENLSTDELDQLLGLRPSVDIPAAAQRSTERVGVLSFEEGGIPSGAFARQPAALVRAALAASTGPVVSRWGHILLRRVLASRLAAPDGMDPVEFAGLRARTLNAMGEFAAARALVQDVDTANYDPRLTEAAINAYIGTADIVGACPVVRIGRIDRDDAQWRMLAGICNAYAGEATRAGNDLRRLLNTGAAPRIDALLAQRFAGAAGNGRRGVTIEWDGVEDLTPIRFALANAVGEAIPDSLQAGMGPYYRLSAATAPMLPLPERAESAEFAAAQGVLSSRAIIDLYSQIFAIEGVEGEPGDRATRLRRAYVDSDPAARLSAIREIWGGAPDGETYGRYVLTSYAAARMPADEAFADDAAGLVSAMLTAGLDRDAQRWMDTVDGGSLAWGILAAGVPQFDGTVSGGDLSDFFDNDPSARQAKSRLLVAGLAGLGRIDASDASDYSEEMSLGLGRESTWSRAITRAAQVGNPGLVAVLAGLGMQGSGWERMTPLHLYHIVRALDAVGMNAEARMIAAEAVARA</sequence>
<dbReference type="Proteomes" id="UP000430272">
    <property type="component" value="Unassembled WGS sequence"/>
</dbReference>
<name>A0A844Y6W5_9SPHN</name>
<dbReference type="AlphaFoldDB" id="A0A844Y6W5"/>
<protein>
    <submittedName>
        <fullName evidence="1">Uncharacterized protein</fullName>
    </submittedName>
</protein>
<proteinExistence type="predicted"/>
<dbReference type="OrthoDB" id="7388088at2"/>
<reference evidence="1 2" key="1">
    <citation type="submission" date="2019-12" db="EMBL/GenBank/DDBJ databases">
        <title>Genomic-based taxomic classification of the family Erythrobacteraceae.</title>
        <authorList>
            <person name="Xu L."/>
        </authorList>
    </citation>
    <scope>NUCLEOTIDE SEQUENCE [LARGE SCALE GENOMIC DNA]</scope>
    <source>
        <strain evidence="1 2">JCM 17468</strain>
    </source>
</reference>
<keyword evidence="2" id="KW-1185">Reference proteome</keyword>
<evidence type="ECO:0000313" key="2">
    <source>
        <dbReference type="Proteomes" id="UP000430272"/>
    </source>
</evidence>